<feature type="transmembrane region" description="Helical" evidence="1">
    <location>
        <begin position="12"/>
        <end position="31"/>
    </location>
</feature>
<reference evidence="3 4" key="2">
    <citation type="journal article" date="2014" name="Pathogens">
        <title>Comparative Genomics Identifies a Potential Marker of Human-Virulent Anaplasma phagocytophilum.</title>
        <authorList>
            <person name="Al-Khedery B."/>
            <person name="Barbet A.F."/>
        </authorList>
    </citation>
    <scope>NUCLEOTIDE SEQUENCE [LARGE SCALE GENOMIC DNA]</scope>
    <source>
        <strain evidence="3 4">Norway variant2</strain>
    </source>
</reference>
<dbReference type="OrthoDB" id="7162436at2"/>
<proteinExistence type="predicted"/>
<dbReference type="EMBL" id="CP015376">
    <property type="protein sequence ID" value="ANC34725.1"/>
    <property type="molecule type" value="Genomic_DNA"/>
</dbReference>
<dbReference type="InterPro" id="IPR002566">
    <property type="entry name" value="Msp4_OMP-like"/>
</dbReference>
<dbReference type="Proteomes" id="UP000053801">
    <property type="component" value="Chromosome"/>
</dbReference>
<keyword evidence="1" id="KW-0812">Transmembrane</keyword>
<accession>A0A161IKV0</accession>
<organism evidence="3 4">
    <name type="scientific">Anaplasma phagocytophilum str. Norway variant2</name>
    <dbReference type="NCBI Taxonomy" id="1392507"/>
    <lineage>
        <taxon>Bacteria</taxon>
        <taxon>Pseudomonadati</taxon>
        <taxon>Pseudomonadota</taxon>
        <taxon>Alphaproteobacteria</taxon>
        <taxon>Rickettsiales</taxon>
        <taxon>Anaplasmataceae</taxon>
        <taxon>Anaplasma</taxon>
        <taxon>phagocytophilum group</taxon>
    </lineage>
</organism>
<dbReference type="PROSITE" id="PS51257">
    <property type="entry name" value="PROKAR_LIPOPROTEIN"/>
    <property type="match status" value="1"/>
</dbReference>
<dbReference type="AlphaFoldDB" id="A0A161IKV0"/>
<keyword evidence="1" id="KW-1133">Transmembrane helix</keyword>
<gene>
    <name evidence="3" type="ORF">P029_05575</name>
</gene>
<dbReference type="Pfam" id="PF01617">
    <property type="entry name" value="Surface_Ag_2"/>
    <property type="match status" value="1"/>
</dbReference>
<evidence type="ECO:0000256" key="1">
    <source>
        <dbReference type="SAM" id="Phobius"/>
    </source>
</evidence>
<keyword evidence="1" id="KW-0472">Membrane</keyword>
<evidence type="ECO:0000313" key="4">
    <source>
        <dbReference type="Proteomes" id="UP000053801"/>
    </source>
</evidence>
<evidence type="ECO:0000313" key="3">
    <source>
        <dbReference type="EMBL" id="ANC34725.1"/>
    </source>
</evidence>
<sequence>MRSLDHSAPFWGLGGVIMPLLVLIASCGAMARQGGYFYVGLDYSPTFVNIKNFSIGESNGETKGVYPYLKDGETVKLYANRFDWETPNPQIRFYDNMFVAMGGSAGYGIGNARIEVEVGYERFKKKSGKNRGDKEDYADAVYLLAKELAYDVVTDQTNKLAAALAKVSGKDMVYFANSLKSEHPKIDGKICKGKKAIKQKDS</sequence>
<name>A0A161IKV0_ANAPH</name>
<reference evidence="3 4" key="1">
    <citation type="journal article" date="2013" name="Pathogens">
        <title>An Emerging Tick-Borne Disease of Humans Is Caused by a Subset of Strains with Conserved Genome Structure.</title>
        <authorList>
            <person name="Barbet A.F."/>
            <person name="Al-Khedery B."/>
            <person name="Stuen S."/>
            <person name="Granquist E.G."/>
            <person name="Felsheim R.F."/>
            <person name="Munderloh U.G."/>
        </authorList>
    </citation>
    <scope>NUCLEOTIDE SEQUENCE [LARGE SCALE GENOMIC DNA]</scope>
    <source>
        <strain evidence="3 4">Norway variant2</strain>
    </source>
</reference>
<protein>
    <recommendedName>
        <fullName evidence="2">Msp4/OMP-like domain-containing protein</fullName>
    </recommendedName>
</protein>
<evidence type="ECO:0000259" key="2">
    <source>
        <dbReference type="Pfam" id="PF01617"/>
    </source>
</evidence>
<feature type="domain" description="Msp4/OMP-like" evidence="2">
    <location>
        <begin position="34"/>
        <end position="149"/>
    </location>
</feature>